<dbReference type="AlphaFoldDB" id="A0A8I6XK95"/>
<protein>
    <recommendedName>
        <fullName evidence="6">Saposin B-type domain-containing protein</fullName>
    </recommendedName>
</protein>
<dbReference type="Gramene" id="HORVU.MOREX.r2.3HG0194760.1">
    <property type="protein sequence ID" value="HORVU.MOREX.r2.3HG0194760.1"/>
    <property type="gene ID" value="HORVU.MOREX.r2.3HG0194760"/>
</dbReference>
<dbReference type="RefSeq" id="XP_044974926.1">
    <property type="nucleotide sequence ID" value="XM_045118991.1"/>
</dbReference>
<feature type="signal peptide" evidence="5">
    <location>
        <begin position="1"/>
        <end position="24"/>
    </location>
</feature>
<dbReference type="PANTHER" id="PTHR11480:SF3">
    <property type="entry name" value="BCDNA.GH08312"/>
    <property type="match status" value="1"/>
</dbReference>
<dbReference type="InterPro" id="IPR051428">
    <property type="entry name" value="Sphingo_Act-Surfact_Prot"/>
</dbReference>
<accession>A0A8I6XK95</accession>
<dbReference type="GO" id="GO:0005615">
    <property type="term" value="C:extracellular space"/>
    <property type="evidence" value="ECO:0000318"/>
    <property type="project" value="GO_Central"/>
</dbReference>
<keyword evidence="3" id="KW-1015">Disulfide bond</keyword>
<dbReference type="SMART" id="SM00741">
    <property type="entry name" value="SapB"/>
    <property type="match status" value="2"/>
</dbReference>
<organism evidence="7 8">
    <name type="scientific">Hordeum vulgare subsp. vulgare</name>
    <name type="common">Domesticated barley</name>
    <dbReference type="NCBI Taxonomy" id="112509"/>
    <lineage>
        <taxon>Eukaryota</taxon>
        <taxon>Viridiplantae</taxon>
        <taxon>Streptophyta</taxon>
        <taxon>Embryophyta</taxon>
        <taxon>Tracheophyta</taxon>
        <taxon>Spermatophyta</taxon>
        <taxon>Magnoliopsida</taxon>
        <taxon>Liliopsida</taxon>
        <taxon>Poales</taxon>
        <taxon>Poaceae</taxon>
        <taxon>BOP clade</taxon>
        <taxon>Pooideae</taxon>
        <taxon>Triticodae</taxon>
        <taxon>Triticeae</taxon>
        <taxon>Hordeinae</taxon>
        <taxon>Hordeum</taxon>
    </lineage>
</organism>
<evidence type="ECO:0000256" key="1">
    <source>
        <dbReference type="ARBA" id="ARBA00022750"/>
    </source>
</evidence>
<evidence type="ECO:0000256" key="3">
    <source>
        <dbReference type="ARBA" id="ARBA00023157"/>
    </source>
</evidence>
<keyword evidence="1" id="KW-0645">Protease</keyword>
<dbReference type="GeneID" id="123442834"/>
<dbReference type="InterPro" id="IPR011001">
    <property type="entry name" value="Saposin-like"/>
</dbReference>
<evidence type="ECO:0000256" key="2">
    <source>
        <dbReference type="ARBA" id="ARBA00023145"/>
    </source>
</evidence>
<dbReference type="InterPro" id="IPR008139">
    <property type="entry name" value="SaposinB_dom"/>
</dbReference>
<dbReference type="Pfam" id="PF05184">
    <property type="entry name" value="SapB_1"/>
    <property type="match status" value="1"/>
</dbReference>
<dbReference type="EnsemblPlants" id="HORVU.MOREX.r3.3HG0234680.1">
    <property type="protein sequence ID" value="HORVU.MOREX.r3.3HG0234680.1"/>
    <property type="gene ID" value="HORVU.MOREX.r3.3HG0234680"/>
</dbReference>
<feature type="domain" description="Saposin B-type" evidence="6">
    <location>
        <begin position="59"/>
        <end position="138"/>
    </location>
</feature>
<keyword evidence="5" id="KW-0732">Signal</keyword>
<dbReference type="Proteomes" id="UP000011116">
    <property type="component" value="Chromosome 3H"/>
</dbReference>
<dbReference type="OrthoDB" id="69496at2759"/>
<keyword evidence="1" id="KW-0064">Aspartyl protease</keyword>
<dbReference type="OMA" id="GMCHRAI"/>
<dbReference type="Gene3D" id="1.10.225.10">
    <property type="entry name" value="Saposin-like"/>
    <property type="match status" value="2"/>
</dbReference>
<gene>
    <name evidence="7" type="primary">LOC123442834</name>
</gene>
<dbReference type="PANTHER" id="PTHR11480">
    <property type="entry name" value="SAPOSIN-RELATED"/>
    <property type="match status" value="1"/>
</dbReference>
<sequence>MAMACSTRMLAFLLLALAFTAAVAESRDAYKGSADRYACILTQESFPLASKGAGLTSANGKLCVLCEQYSTEALVYLRQKETQTEILSVLHHTCASLGPLRQQCMTLVDYYIPAFFLEVSVLKPEELCESAHLCPKGAAARSSTRGEACGLCHHVLVEVLTMLKDPNTKLEIVGLLFKTCSKAKNYEPQCKRLVLDYIPLILVKTQTFLETTDVCFTTHACKTGVQATTETIPLSATL</sequence>
<dbReference type="GO" id="GO:0004190">
    <property type="term" value="F:aspartic-type endopeptidase activity"/>
    <property type="evidence" value="ECO:0007669"/>
    <property type="project" value="UniProtKB-KW"/>
</dbReference>
<evidence type="ECO:0000313" key="8">
    <source>
        <dbReference type="Proteomes" id="UP000011116"/>
    </source>
</evidence>
<evidence type="ECO:0000313" key="7">
    <source>
        <dbReference type="EnsemblPlants" id="HORVU.MOREX.r3.3HG0234680.1"/>
    </source>
</evidence>
<dbReference type="InterPro" id="IPR008138">
    <property type="entry name" value="SapB_2"/>
</dbReference>
<reference evidence="7" key="3">
    <citation type="submission" date="2022-01" db="UniProtKB">
        <authorList>
            <consortium name="EnsemblPlants"/>
        </authorList>
    </citation>
    <scope>IDENTIFICATION</scope>
    <source>
        <strain evidence="7">subsp. vulgare</strain>
    </source>
</reference>
<keyword evidence="1" id="KW-0378">Hydrolase</keyword>
<reference evidence="8" key="1">
    <citation type="journal article" date="2012" name="Nature">
        <title>A physical, genetic and functional sequence assembly of the barley genome.</title>
        <authorList>
            <consortium name="The International Barley Genome Sequencing Consortium"/>
            <person name="Mayer K.F."/>
            <person name="Waugh R."/>
            <person name="Brown J.W."/>
            <person name="Schulman A."/>
            <person name="Langridge P."/>
            <person name="Platzer M."/>
            <person name="Fincher G.B."/>
            <person name="Muehlbauer G.J."/>
            <person name="Sato K."/>
            <person name="Close T.J."/>
            <person name="Wise R.P."/>
            <person name="Stein N."/>
        </authorList>
    </citation>
    <scope>NUCLEOTIDE SEQUENCE [LARGE SCALE GENOMIC DNA]</scope>
    <source>
        <strain evidence="8">cv. Morex</strain>
    </source>
</reference>
<name>A0A8I6XK95_HORVV</name>
<dbReference type="GO" id="GO:0006629">
    <property type="term" value="P:lipid metabolic process"/>
    <property type="evidence" value="ECO:0007669"/>
    <property type="project" value="InterPro"/>
</dbReference>
<dbReference type="PROSITE" id="PS50015">
    <property type="entry name" value="SAP_B"/>
    <property type="match status" value="2"/>
</dbReference>
<keyword evidence="8" id="KW-1185">Reference proteome</keyword>
<keyword evidence="4" id="KW-0325">Glycoprotein</keyword>
<keyword evidence="2" id="KW-0865">Zymogen</keyword>
<dbReference type="Pfam" id="PF03489">
    <property type="entry name" value="SapB_2"/>
    <property type="match status" value="1"/>
</dbReference>
<dbReference type="Gramene" id="HORVU.MOREX.r3.3HG0234680.1">
    <property type="protein sequence ID" value="HORVU.MOREX.r3.3HG0234680.1"/>
    <property type="gene ID" value="HORVU.MOREX.r3.3HG0234680"/>
</dbReference>
<dbReference type="InterPro" id="IPR007856">
    <property type="entry name" value="SapB_1"/>
</dbReference>
<evidence type="ECO:0000256" key="5">
    <source>
        <dbReference type="SAM" id="SignalP"/>
    </source>
</evidence>
<evidence type="ECO:0000256" key="4">
    <source>
        <dbReference type="ARBA" id="ARBA00023180"/>
    </source>
</evidence>
<dbReference type="SMR" id="A0A8I6XK95"/>
<feature type="chain" id="PRO_5035147043" description="Saposin B-type domain-containing protein" evidence="5">
    <location>
        <begin position="25"/>
        <end position="238"/>
    </location>
</feature>
<reference evidence="7" key="2">
    <citation type="submission" date="2020-10" db="EMBL/GenBank/DDBJ databases">
        <authorList>
            <person name="Scholz U."/>
            <person name="Mascher M."/>
            <person name="Fiebig A."/>
        </authorList>
    </citation>
    <scope>NUCLEOTIDE SEQUENCE [LARGE SCALE GENOMIC DNA]</scope>
    <source>
        <strain evidence="7">cv. Morex</strain>
    </source>
</reference>
<dbReference type="SUPFAM" id="SSF47862">
    <property type="entry name" value="Saposin"/>
    <property type="match status" value="2"/>
</dbReference>
<feature type="domain" description="Saposin B-type" evidence="6">
    <location>
        <begin position="145"/>
        <end position="225"/>
    </location>
</feature>
<dbReference type="KEGG" id="hvg:123442834"/>
<proteinExistence type="predicted"/>
<evidence type="ECO:0000259" key="6">
    <source>
        <dbReference type="PROSITE" id="PS50015"/>
    </source>
</evidence>